<sequence length="270" mass="31955">MENKLVLSIEELGFCLMLCGYEEIAAGLIKPTLGEKKDKIWEAIFETASHGLLSKGLWNVSRQKKGDIPLNEEWISFFNTYVHSKKMFRLTKNENDDLEILMFHQISEYEWIAHRVIHHICHEFSIVNQSEIFNEINHFYGITQLDKNKTEKIHISKKDFKQMVLLTEKGNIEENTFESIFKHTKNKQLIQSFLYSLKSGKRRFPDNLSVSYIPSLQEYPTILDVVFILKEEKQLWVISQFDQYEGEPIYLMLPTMEDWKKIILQRIEAN</sequence>
<dbReference type="EMBL" id="JBHTCO010000004">
    <property type="protein sequence ID" value="MFC7392023.1"/>
    <property type="molecule type" value="Genomic_DNA"/>
</dbReference>
<evidence type="ECO:0000313" key="1">
    <source>
        <dbReference type="EMBL" id="MFC7392023.1"/>
    </source>
</evidence>
<proteinExistence type="predicted"/>
<organism evidence="1 2">
    <name type="scientific">Scopulibacillus cellulosilyticus</name>
    <dbReference type="NCBI Taxonomy" id="2665665"/>
    <lineage>
        <taxon>Bacteria</taxon>
        <taxon>Bacillati</taxon>
        <taxon>Bacillota</taxon>
        <taxon>Bacilli</taxon>
        <taxon>Bacillales</taxon>
        <taxon>Sporolactobacillaceae</taxon>
        <taxon>Scopulibacillus</taxon>
    </lineage>
</organism>
<comment type="caution">
    <text evidence="1">The sequence shown here is derived from an EMBL/GenBank/DDBJ whole genome shotgun (WGS) entry which is preliminary data.</text>
</comment>
<dbReference type="Proteomes" id="UP001596505">
    <property type="component" value="Unassembled WGS sequence"/>
</dbReference>
<protein>
    <submittedName>
        <fullName evidence="1">Uncharacterized protein</fullName>
    </submittedName>
</protein>
<dbReference type="RefSeq" id="WP_380963622.1">
    <property type="nucleotide sequence ID" value="NZ_JBHTCO010000004.1"/>
</dbReference>
<gene>
    <name evidence="1" type="ORF">ACFQRG_03435</name>
</gene>
<evidence type="ECO:0000313" key="2">
    <source>
        <dbReference type="Proteomes" id="UP001596505"/>
    </source>
</evidence>
<accession>A0ABW2PRJ3</accession>
<name>A0ABW2PRJ3_9BACL</name>
<keyword evidence="2" id="KW-1185">Reference proteome</keyword>
<reference evidence="2" key="1">
    <citation type="journal article" date="2019" name="Int. J. Syst. Evol. Microbiol.">
        <title>The Global Catalogue of Microorganisms (GCM) 10K type strain sequencing project: providing services to taxonomists for standard genome sequencing and annotation.</title>
        <authorList>
            <consortium name="The Broad Institute Genomics Platform"/>
            <consortium name="The Broad Institute Genome Sequencing Center for Infectious Disease"/>
            <person name="Wu L."/>
            <person name="Ma J."/>
        </authorList>
    </citation>
    <scope>NUCLEOTIDE SEQUENCE [LARGE SCALE GENOMIC DNA]</scope>
    <source>
        <strain evidence="2">CGMCC 1.16305</strain>
    </source>
</reference>